<evidence type="ECO:0000313" key="1">
    <source>
        <dbReference type="EMBL" id="EIT87140.1"/>
    </source>
</evidence>
<dbReference type="SUPFAM" id="SSF53474">
    <property type="entry name" value="alpha/beta-Hydrolases"/>
    <property type="match status" value="1"/>
</dbReference>
<name>I8UJT5_9BACL</name>
<sequence length="287" mass="32857">MIKLAILILHGIGNQDETYADDFITSLTRSFHEQLDESHPHTPLLECMPVFWGDVLQSREEDLWQSLAPAPKLHYRSLREFVIRFLGDAIAYQPASHPHSNPNYERIHEVVARGLQHLRDKAGDSAPLTVISHSLGTIIASNYFYDLQYLRQQLPPPLSAIRSNTPLENGETLVNFYTMGSPLSLWTLRYEELDRPISVPSPALANHYPHIQSGSWLNYYDQDDVIAFPLQSLNDVYKKMVKKDVQINCGNLLTSWSPLAHLNYFKEQKLIDDIAAQLVTLWREVNP</sequence>
<comment type="caution">
    <text evidence="1">The sequence shown here is derived from an EMBL/GenBank/DDBJ whole genome shotgun (WGS) entry which is preliminary data.</text>
</comment>
<dbReference type="eggNOG" id="ENOG5031SU3">
    <property type="taxonomic scope" value="Bacteria"/>
</dbReference>
<reference evidence="1 2" key="1">
    <citation type="journal article" date="2012" name="J. Bacteriol.">
        <title>Genome of Bacillus macauensis ZFHKF-1, a Long-Chain-Forming Bacterium.</title>
        <authorList>
            <person name="Cai L."/>
            <person name="Zhang T."/>
        </authorList>
    </citation>
    <scope>NUCLEOTIDE SEQUENCE [LARGE SCALE GENOMIC DNA]</scope>
    <source>
        <strain evidence="1 2">ZFHKF-1</strain>
    </source>
</reference>
<accession>I8UJT5</accession>
<keyword evidence="2" id="KW-1185">Reference proteome</keyword>
<evidence type="ECO:0000313" key="2">
    <source>
        <dbReference type="Proteomes" id="UP000004080"/>
    </source>
</evidence>
<proteinExistence type="predicted"/>
<dbReference type="EMBL" id="AKKV01000019">
    <property type="protein sequence ID" value="EIT87140.1"/>
    <property type="molecule type" value="Genomic_DNA"/>
</dbReference>
<dbReference type="PATRIC" id="fig|1196324.3.peg.558"/>
<evidence type="ECO:0008006" key="3">
    <source>
        <dbReference type="Google" id="ProtNLM"/>
    </source>
</evidence>
<dbReference type="OrthoDB" id="70513at2"/>
<dbReference type="STRING" id="1196324.A374_02764"/>
<protein>
    <recommendedName>
        <fullName evidence="3">Chemotaxis protein</fullName>
    </recommendedName>
</protein>
<dbReference type="Proteomes" id="UP000004080">
    <property type="component" value="Unassembled WGS sequence"/>
</dbReference>
<gene>
    <name evidence="1" type="ORF">A374_02764</name>
</gene>
<dbReference type="AlphaFoldDB" id="I8UJT5"/>
<dbReference type="RefSeq" id="WP_007200652.1">
    <property type="nucleotide sequence ID" value="NZ_AKKV01000019.1"/>
</dbReference>
<organism evidence="1 2">
    <name type="scientific">Fictibacillus macauensis ZFHKF-1</name>
    <dbReference type="NCBI Taxonomy" id="1196324"/>
    <lineage>
        <taxon>Bacteria</taxon>
        <taxon>Bacillati</taxon>
        <taxon>Bacillota</taxon>
        <taxon>Bacilli</taxon>
        <taxon>Bacillales</taxon>
        <taxon>Fictibacillaceae</taxon>
        <taxon>Fictibacillus</taxon>
    </lineage>
</organism>
<dbReference type="InterPro" id="IPR029058">
    <property type="entry name" value="AB_hydrolase_fold"/>
</dbReference>